<evidence type="ECO:0000313" key="2">
    <source>
        <dbReference type="EMBL" id="MFG6293956.1"/>
    </source>
</evidence>
<dbReference type="SUPFAM" id="SSF52402">
    <property type="entry name" value="Adenine nucleotide alpha hydrolases-like"/>
    <property type="match status" value="1"/>
</dbReference>
<dbReference type="PANTHER" id="PTHR31964">
    <property type="entry name" value="ADENINE NUCLEOTIDE ALPHA HYDROLASES-LIKE SUPERFAMILY PROTEIN"/>
    <property type="match status" value="1"/>
</dbReference>
<evidence type="ECO:0000259" key="1">
    <source>
        <dbReference type="Pfam" id="PF00582"/>
    </source>
</evidence>
<evidence type="ECO:0000313" key="4">
    <source>
        <dbReference type="Proteomes" id="UP001605990"/>
    </source>
</evidence>
<keyword evidence="4" id="KW-1185">Reference proteome</keyword>
<dbReference type="PANTHER" id="PTHR31964:SF113">
    <property type="entry name" value="USPA DOMAIN-CONTAINING PROTEIN"/>
    <property type="match status" value="1"/>
</dbReference>
<reference evidence="2 4" key="1">
    <citation type="submission" date="2024-10" db="EMBL/GenBank/DDBJ databases">
        <title>Draft genome assembly of a novel steroid transforming actinomycete isolated from African clawed frog Xenopus laevis.</title>
        <authorList>
            <person name="Bragin E."/>
            <person name="Kollerov V."/>
            <person name="Donova M.V."/>
        </authorList>
    </citation>
    <scope>NUCLEOTIDE SEQUENCE [LARGE SCALE GENOMIC DNA]</scope>
    <source>
        <strain evidence="2 4">MTOC-St3</strain>
    </source>
</reference>
<comment type="caution">
    <text evidence="2">The sequence shown here is derived from an EMBL/GenBank/DDBJ whole genome shotgun (WGS) entry which is preliminary data.</text>
</comment>
<feature type="domain" description="UspA" evidence="1">
    <location>
        <begin position="9"/>
        <end position="149"/>
    </location>
</feature>
<dbReference type="EMBL" id="JBIENY010000454">
    <property type="protein sequence ID" value="MFG6299823.1"/>
    <property type="molecule type" value="Genomic_DNA"/>
</dbReference>
<proteinExistence type="predicted"/>
<dbReference type="Pfam" id="PF00582">
    <property type="entry name" value="Usp"/>
    <property type="match status" value="1"/>
</dbReference>
<accession>A0ABW7DSZ1</accession>
<sequence>MRTEMKSSPIVVGVDSDTEKRAALAWAADEARRRRRPLTLVYAQGDPLAGSSQDPSLPSWQQWRDEPHAEGNAVLEDALAFVEKRCPGVAASALLAEGHPAWVLAEQSHHAALVVVGSRHLGGARELFSSAAVSLPLRARSACPVVVLREDEHITRNVGPRVPEPGTRTLFVGARAAVRSRSVDRPPR</sequence>
<dbReference type="Proteomes" id="UP001605990">
    <property type="component" value="Unassembled WGS sequence"/>
</dbReference>
<dbReference type="Gene3D" id="3.40.50.620">
    <property type="entry name" value="HUPs"/>
    <property type="match status" value="1"/>
</dbReference>
<evidence type="ECO:0000313" key="3">
    <source>
        <dbReference type="EMBL" id="MFG6299823.1"/>
    </source>
</evidence>
<name>A0ABW7DSZ1_STRRO</name>
<gene>
    <name evidence="2" type="ORF">ACGU38_01095</name>
    <name evidence="3" type="ORF">ACGU38_31285</name>
</gene>
<dbReference type="InterPro" id="IPR006016">
    <property type="entry name" value="UspA"/>
</dbReference>
<organism evidence="2 4">
    <name type="scientific">Streptomyces rochei</name>
    <name type="common">Streptomyces parvullus</name>
    <dbReference type="NCBI Taxonomy" id="1928"/>
    <lineage>
        <taxon>Bacteria</taxon>
        <taxon>Bacillati</taxon>
        <taxon>Actinomycetota</taxon>
        <taxon>Actinomycetes</taxon>
        <taxon>Kitasatosporales</taxon>
        <taxon>Streptomycetaceae</taxon>
        <taxon>Streptomyces</taxon>
        <taxon>Streptomyces rochei group</taxon>
    </lineage>
</organism>
<dbReference type="EMBL" id="JBIENY010000011">
    <property type="protein sequence ID" value="MFG6293956.1"/>
    <property type="molecule type" value="Genomic_DNA"/>
</dbReference>
<dbReference type="InterPro" id="IPR014729">
    <property type="entry name" value="Rossmann-like_a/b/a_fold"/>
</dbReference>
<protein>
    <submittedName>
        <fullName evidence="2">Universal stress protein</fullName>
    </submittedName>
</protein>
<dbReference type="RefSeq" id="WP_228901851.1">
    <property type="nucleotide sequence ID" value="NZ_CP161948.1"/>
</dbReference>